<accession>A0A409VSW5</accession>
<dbReference type="EMBL" id="NHYE01005575">
    <property type="protein sequence ID" value="PPQ69338.1"/>
    <property type="molecule type" value="Genomic_DNA"/>
</dbReference>
<dbReference type="OrthoDB" id="2929525at2759"/>
<feature type="transmembrane region" description="Helical" evidence="1">
    <location>
        <begin position="181"/>
        <end position="205"/>
    </location>
</feature>
<keyword evidence="1" id="KW-0812">Transmembrane</keyword>
<organism evidence="2 3">
    <name type="scientific">Gymnopilus dilepis</name>
    <dbReference type="NCBI Taxonomy" id="231916"/>
    <lineage>
        <taxon>Eukaryota</taxon>
        <taxon>Fungi</taxon>
        <taxon>Dikarya</taxon>
        <taxon>Basidiomycota</taxon>
        <taxon>Agaricomycotina</taxon>
        <taxon>Agaricomycetes</taxon>
        <taxon>Agaricomycetidae</taxon>
        <taxon>Agaricales</taxon>
        <taxon>Agaricineae</taxon>
        <taxon>Hymenogastraceae</taxon>
        <taxon>Gymnopilus</taxon>
    </lineage>
</organism>
<dbReference type="InParanoid" id="A0A409VSW5"/>
<dbReference type="AlphaFoldDB" id="A0A409VSW5"/>
<name>A0A409VSW5_9AGAR</name>
<dbReference type="STRING" id="231916.A0A409VSW5"/>
<protein>
    <submittedName>
        <fullName evidence="2">Uncharacterized protein</fullName>
    </submittedName>
</protein>
<dbReference type="PANTHER" id="PTHR40465">
    <property type="entry name" value="CHROMOSOME 1, WHOLE GENOME SHOTGUN SEQUENCE"/>
    <property type="match status" value="1"/>
</dbReference>
<sequence>MVERIQTGLFTLDSAENLGAIEIATFLGLILLGFALSQAYTFFRQSENDKWWLKCLWAAVRIFRLKSARRGQLKAGFRLLEITHTLAACMDIYLETVLHPGRNEANSYPLSVNALTENIITFIVQWFFSWRIYRLSKRFPLSLACSSLAALRFIGAVVISVQSFLDVQQKPNGVFVFTFRWLITSALAVGVLADILIAASMIFYLQQLSSPMNRRWTTETLNHLVLWTLDWVDNKFDVFGSHSDFPYVDEFDLVGALHCSGKTIFHIFARVVSCYLGLLSSQIGVEFSK</sequence>
<dbReference type="Proteomes" id="UP000284706">
    <property type="component" value="Unassembled WGS sequence"/>
</dbReference>
<evidence type="ECO:0000313" key="3">
    <source>
        <dbReference type="Proteomes" id="UP000284706"/>
    </source>
</evidence>
<evidence type="ECO:0000313" key="2">
    <source>
        <dbReference type="EMBL" id="PPQ69338.1"/>
    </source>
</evidence>
<evidence type="ECO:0000256" key="1">
    <source>
        <dbReference type="SAM" id="Phobius"/>
    </source>
</evidence>
<reference evidence="2 3" key="1">
    <citation type="journal article" date="2018" name="Evol. Lett.">
        <title>Horizontal gene cluster transfer increased hallucinogenic mushroom diversity.</title>
        <authorList>
            <person name="Reynolds H.T."/>
            <person name="Vijayakumar V."/>
            <person name="Gluck-Thaler E."/>
            <person name="Korotkin H.B."/>
            <person name="Matheny P.B."/>
            <person name="Slot J.C."/>
        </authorList>
    </citation>
    <scope>NUCLEOTIDE SEQUENCE [LARGE SCALE GENOMIC DNA]</scope>
    <source>
        <strain evidence="2 3">SRW20</strain>
    </source>
</reference>
<keyword evidence="1" id="KW-0472">Membrane</keyword>
<proteinExistence type="predicted"/>
<dbReference type="PANTHER" id="PTHR40465:SF1">
    <property type="entry name" value="DUF6534 DOMAIN-CONTAINING PROTEIN"/>
    <property type="match status" value="1"/>
</dbReference>
<feature type="transmembrane region" description="Helical" evidence="1">
    <location>
        <begin position="20"/>
        <end position="43"/>
    </location>
</feature>
<keyword evidence="1" id="KW-1133">Transmembrane helix</keyword>
<feature type="transmembrane region" description="Helical" evidence="1">
    <location>
        <begin position="140"/>
        <end position="161"/>
    </location>
</feature>
<comment type="caution">
    <text evidence="2">The sequence shown here is derived from an EMBL/GenBank/DDBJ whole genome shotgun (WGS) entry which is preliminary data.</text>
</comment>
<gene>
    <name evidence="2" type="ORF">CVT26_002570</name>
</gene>
<keyword evidence="3" id="KW-1185">Reference proteome</keyword>